<name>A0A1G8SKI6_9ACTN</name>
<keyword evidence="3" id="KW-1185">Reference proteome</keyword>
<proteinExistence type="predicted"/>
<evidence type="ECO:0000259" key="1">
    <source>
        <dbReference type="Pfam" id="PF01966"/>
    </source>
</evidence>
<dbReference type="AlphaFoldDB" id="A0A1G8SKI6"/>
<dbReference type="CDD" id="cd00077">
    <property type="entry name" value="HDc"/>
    <property type="match status" value="1"/>
</dbReference>
<protein>
    <submittedName>
        <fullName evidence="2">HD domain-containing protein</fullName>
    </submittedName>
</protein>
<organism evidence="2 3">
    <name type="scientific">Nonomuraea maritima</name>
    <dbReference type="NCBI Taxonomy" id="683260"/>
    <lineage>
        <taxon>Bacteria</taxon>
        <taxon>Bacillati</taxon>
        <taxon>Actinomycetota</taxon>
        <taxon>Actinomycetes</taxon>
        <taxon>Streptosporangiales</taxon>
        <taxon>Streptosporangiaceae</taxon>
        <taxon>Nonomuraea</taxon>
    </lineage>
</organism>
<dbReference type="Gene3D" id="1.10.3210.10">
    <property type="entry name" value="Hypothetical protein af1432"/>
    <property type="match status" value="1"/>
</dbReference>
<reference evidence="2 3" key="1">
    <citation type="submission" date="2016-10" db="EMBL/GenBank/DDBJ databases">
        <authorList>
            <person name="de Groot N.N."/>
        </authorList>
    </citation>
    <scope>NUCLEOTIDE SEQUENCE [LARGE SCALE GENOMIC DNA]</scope>
    <source>
        <strain evidence="2 3">CGMCC 4.5681</strain>
    </source>
</reference>
<dbReference type="RefSeq" id="WP_090758786.1">
    <property type="nucleotide sequence ID" value="NZ_FNFB01000001.1"/>
</dbReference>
<dbReference type="Proteomes" id="UP000198683">
    <property type="component" value="Unassembled WGS sequence"/>
</dbReference>
<evidence type="ECO:0000313" key="2">
    <source>
        <dbReference type="EMBL" id="SDJ29255.1"/>
    </source>
</evidence>
<dbReference type="STRING" id="683260.SAMN05421874_101338"/>
<accession>A0A1G8SKI6</accession>
<dbReference type="OrthoDB" id="2989229at2"/>
<feature type="domain" description="HD" evidence="1">
    <location>
        <begin position="28"/>
        <end position="113"/>
    </location>
</feature>
<dbReference type="Pfam" id="PF01966">
    <property type="entry name" value="HD"/>
    <property type="match status" value="1"/>
</dbReference>
<dbReference type="SUPFAM" id="SSF109604">
    <property type="entry name" value="HD-domain/PDEase-like"/>
    <property type="match status" value="1"/>
</dbReference>
<dbReference type="InterPro" id="IPR006674">
    <property type="entry name" value="HD_domain"/>
</dbReference>
<sequence>MPIVDGVGQAEWAHDLAKDLLETDLPRRWAHTQGVAARAVSLAPILGDATDTLTAAAYLHDIGYAPRLVVTNFHPLDGARYLRDVHHADETLCRLVAHHSCAVNEALERSLFDALSTEFGKEQPDLVGALTYCDMTTGPDGTQLDVHDRLAEIHSRYGPDHLVSRSITRSTPCILSAVQAVEAALTAKAGSAAAPHDRPEAVPRGRA</sequence>
<gene>
    <name evidence="2" type="ORF">SAMN05421874_101338</name>
</gene>
<dbReference type="EMBL" id="FNFB01000001">
    <property type="protein sequence ID" value="SDJ29255.1"/>
    <property type="molecule type" value="Genomic_DNA"/>
</dbReference>
<dbReference type="InterPro" id="IPR003607">
    <property type="entry name" value="HD/PDEase_dom"/>
</dbReference>
<evidence type="ECO:0000313" key="3">
    <source>
        <dbReference type="Proteomes" id="UP000198683"/>
    </source>
</evidence>